<dbReference type="Gene3D" id="3.80.10.10">
    <property type="entry name" value="Ribonuclease Inhibitor"/>
    <property type="match status" value="4"/>
</dbReference>
<evidence type="ECO:0000259" key="16">
    <source>
        <dbReference type="PROSITE" id="PS51746"/>
    </source>
</evidence>
<keyword evidence="8" id="KW-0460">Magnesium</keyword>
<organism evidence="17 18">
    <name type="scientific">Malassezia cuniculi</name>
    <dbReference type="NCBI Taxonomy" id="948313"/>
    <lineage>
        <taxon>Eukaryota</taxon>
        <taxon>Fungi</taxon>
        <taxon>Dikarya</taxon>
        <taxon>Basidiomycota</taxon>
        <taxon>Ustilaginomycotina</taxon>
        <taxon>Malasseziomycetes</taxon>
        <taxon>Malasseziales</taxon>
        <taxon>Malasseziaceae</taxon>
        <taxon>Malassezia</taxon>
    </lineage>
</organism>
<sequence>MVGGQAGPGTPSSPRDSRGIVDKNIEKAYDASEAIAPWQRDDDASSVTSERSKRTLQLNPLRLLRKPSRNSQAESSGESSGRRWWHKRRHPSRELVMSEISGALAHVHSLVPEPLRQAVSREPSGSRDAPEEGTVALDTNMDHIDDIVAPRLSEDSDRKRSSISGSTGMLRDSTHSHILQSPYDSIPAINTHNWSSPETSGEFRRADVSPKTQAIMAGTADVPSISDMPSSNWLAPDSWAVEGLDAGDGDHEGVPRAVYELQGNHNVFILDSPPVSTPSTRTSSLDTTDVSLFNRRLPRRVPRIEALFAPELATGHRRSTSTSNSTSNSNSNSGSTGAGTGTSIGIGIGSGGHADFDGEERSPHRTSIRSVGSGVAAATVGRLGLSRGPQPFRRFGRQRFSSSDATLSPQSARDDDDERCAITRRFRKRSEAPTEHIEPAESTDLSFGAEPTEQPTNLHYLRIYMADGTFLTIACSLDATVTDVSAVLSRRLSIHQDSRAYRLFVVEKGSDRPLDGDECPAKIKNRRLLQAGYTANDGLEELGREDLSCILRFVFRTDSVPTLTSTMLGEQRHRYEHLNLMDMHLEMVPVFVYRHADWIVSLDLSMNPLADLPLDFAQLCRNLRRLRLSALAFKQIPPAVCEIPSLTHLDMSSNRIHALSDTALAQLPHLDTLNLLNNRLTSLPVYLPQLHALQCINLSNNMLDAFPLILCRVPTLVDIDVSYNAISDIPPQIASLQNLERLILRGNFISRLPDEISKLEYLAEIDIGLNSLQSLGKLLEQPRMTRVYAPHNCLTTLDSQLCDRLSTLVLHHNPLSRAQLVASDAVGLTTLDLSHANLASLSPELFFHLSSLTQLVLDHNQFTSLPNNIGVLQRLESLSCAGNMLATLPDAIGELARLARLDVRDNNLRTLPAALWQCANLYSINASSNIMETLIPPPPDGGAAAAPLRSSLMALRVADNRLTDDVFSVLFLFSELEVVNLSMNDIYEIPPGALAPLGELRELYLSGNKLGSLPSDDIEALAELRVLFINGNRLQSLPAELGRLKQLHSLDVSNNQLKYNIANWHYDWNWNANTELRYLNLSGNQRFEIRPMIVRADGSDKNVADFGRLKNLRLLGLMEVTMTHQPLPDENETRRVRTTQQHINNMPYGIADTIGHHNAINLFDLVVPSYRKSDKEAVFGLFEGYGNASHAGGEIAHYLAEACAPSLAWELERSDPQLPSSEAAVESALRRTFLRLDRLYAEHLNPPAPGRVKNATSSVNRNMWKAGAGAVVAYLRGNTLHVANIGSCLAVLSRVGGLVNVLGTKHEPLNRAEFQRVRNAEGYVSLRGYVNDVMPMTRSFGHYSLSAIASAEPSVFSVQLHDADEFVILANSVFWEFVPYQMAIDLARMDRENPKRAAQRLRDTAIAFGAVDQVAVMVVTVAALFHEALDVRALNVRALNRGIAQSRKVARRARTDNDSTLARLDKEVIPPIGQVAIVFTDIKNSTLLWETNSGMQSAMRLHNQLLRRQLRSIGGYEVKTEGDAFMVSFQSVAAAVLWCFSVQIRLLSVDWPQEILDTEDGKVVHDADGNVIYRGLSVRMGIHWGWPVCEVDPVNTRMDYFGPMVNRAARISGAADGGQIMVSHDVIAELERLMSLYEDVDTTVSASHIHGAHAPAPLHPSVPAEIVFLRRLGVGIISIGERRLKGIETPEHLSLVYPKMLCGRFRFTPSINNDGSGMQMYEPTSQLIELGQLHLLAMLCLRLEILSTGNVFPGFAPTGNTSKHTLPAERSRIVSDRLARHPELVLGLSTRDDATDEELAVALYHLTTRICNCVTALAIRTELTAAQGSEVSQLLQSVRGLFEA</sequence>
<evidence type="ECO:0000259" key="15">
    <source>
        <dbReference type="PROSITE" id="PS50200"/>
    </source>
</evidence>
<evidence type="ECO:0000256" key="5">
    <source>
        <dbReference type="ARBA" id="ARBA00022614"/>
    </source>
</evidence>
<comment type="catalytic activity">
    <reaction evidence="1">
        <text>ATP = 3',5'-cyclic AMP + diphosphate</text>
        <dbReference type="Rhea" id="RHEA:15389"/>
        <dbReference type="ChEBI" id="CHEBI:30616"/>
        <dbReference type="ChEBI" id="CHEBI:33019"/>
        <dbReference type="ChEBI" id="CHEBI:58165"/>
        <dbReference type="EC" id="4.6.1.1"/>
    </reaction>
</comment>
<protein>
    <recommendedName>
        <fullName evidence="4">Adenylate cyclase</fullName>
        <ecNumber evidence="3">4.6.1.1</ecNumber>
    </recommendedName>
    <alternativeName>
        <fullName evidence="11">ATP pyrophosphate-lyase</fullName>
    </alternativeName>
    <alternativeName>
        <fullName evidence="12">Adenylyl cyclase</fullName>
    </alternativeName>
</protein>
<dbReference type="InterPro" id="IPR029787">
    <property type="entry name" value="Nucleotide_cyclase"/>
</dbReference>
<dbReference type="Proteomes" id="UP001219933">
    <property type="component" value="Chromosome 5"/>
</dbReference>
<dbReference type="InterPro" id="IPR001611">
    <property type="entry name" value="Leu-rich_rpt"/>
</dbReference>
<dbReference type="SMART" id="SM00364">
    <property type="entry name" value="LRR_BAC"/>
    <property type="match status" value="9"/>
</dbReference>
<keyword evidence="10 17" id="KW-0456">Lyase</keyword>
<dbReference type="PROSITE" id="PS50200">
    <property type="entry name" value="RA"/>
    <property type="match status" value="1"/>
</dbReference>
<dbReference type="GO" id="GO:0004016">
    <property type="term" value="F:adenylate cyclase activity"/>
    <property type="evidence" value="ECO:0007669"/>
    <property type="project" value="UniProtKB-EC"/>
</dbReference>
<dbReference type="Pfam" id="PF23010">
    <property type="entry name" value="RA_3"/>
    <property type="match status" value="1"/>
</dbReference>
<feature type="compositionally biased region" description="Basic and acidic residues" evidence="13">
    <location>
        <begin position="354"/>
        <end position="363"/>
    </location>
</feature>
<dbReference type="Gene3D" id="3.60.40.10">
    <property type="entry name" value="PPM-type phosphatase domain"/>
    <property type="match status" value="1"/>
</dbReference>
<evidence type="ECO:0000256" key="10">
    <source>
        <dbReference type="ARBA" id="ARBA00023239"/>
    </source>
</evidence>
<dbReference type="InterPro" id="IPR001054">
    <property type="entry name" value="A/G_cyclase"/>
</dbReference>
<feature type="compositionally biased region" description="Polar residues" evidence="13">
    <location>
        <begin position="69"/>
        <end position="79"/>
    </location>
</feature>
<dbReference type="SUPFAM" id="SSF55073">
    <property type="entry name" value="Nucleotide cyclase"/>
    <property type="match status" value="1"/>
</dbReference>
<dbReference type="InterPro" id="IPR032675">
    <property type="entry name" value="LRR_dom_sf"/>
</dbReference>
<feature type="region of interest" description="Disordered" evidence="13">
    <location>
        <begin position="308"/>
        <end position="451"/>
    </location>
</feature>
<evidence type="ECO:0000256" key="1">
    <source>
        <dbReference type="ARBA" id="ARBA00001593"/>
    </source>
</evidence>
<keyword evidence="18" id="KW-1185">Reference proteome</keyword>
<dbReference type="CDD" id="cd00143">
    <property type="entry name" value="PP2Cc"/>
    <property type="match status" value="1"/>
</dbReference>
<feature type="domain" description="Guanylate cyclase" evidence="14">
    <location>
        <begin position="1476"/>
        <end position="1612"/>
    </location>
</feature>
<feature type="domain" description="PPM-type phosphatase" evidence="16">
    <location>
        <begin position="1147"/>
        <end position="1421"/>
    </location>
</feature>
<feature type="compositionally biased region" description="Low complexity" evidence="13">
    <location>
        <begin position="320"/>
        <end position="335"/>
    </location>
</feature>
<proteinExistence type="inferred from homology"/>
<accession>A0AAF0ETF3</accession>
<dbReference type="SMART" id="SM00332">
    <property type="entry name" value="PP2Cc"/>
    <property type="match status" value="1"/>
</dbReference>
<evidence type="ECO:0000256" key="8">
    <source>
        <dbReference type="ARBA" id="ARBA00022842"/>
    </source>
</evidence>
<feature type="domain" description="Ras-associating" evidence="15">
    <location>
        <begin position="457"/>
        <end position="560"/>
    </location>
</feature>
<dbReference type="SMART" id="SM00369">
    <property type="entry name" value="LRR_TYP"/>
    <property type="match status" value="10"/>
</dbReference>
<dbReference type="PROSITE" id="PS51450">
    <property type="entry name" value="LRR"/>
    <property type="match status" value="4"/>
</dbReference>
<feature type="region of interest" description="Disordered" evidence="13">
    <location>
        <begin position="117"/>
        <end position="205"/>
    </location>
</feature>
<dbReference type="InterPro" id="IPR036457">
    <property type="entry name" value="PPM-type-like_dom_sf"/>
</dbReference>
<gene>
    <name evidence="17" type="primary">CYR1_2</name>
    <name evidence="17" type="ORF">MCUN1_003382</name>
</gene>
<dbReference type="CDD" id="cd07302">
    <property type="entry name" value="CHD"/>
    <property type="match status" value="1"/>
</dbReference>
<dbReference type="Pfam" id="PF00481">
    <property type="entry name" value="PP2C"/>
    <property type="match status" value="1"/>
</dbReference>
<dbReference type="Pfam" id="PF13855">
    <property type="entry name" value="LRR_8"/>
    <property type="match status" value="3"/>
</dbReference>
<dbReference type="InterPro" id="IPR001932">
    <property type="entry name" value="PPM-type_phosphatase-like_dom"/>
</dbReference>
<evidence type="ECO:0000256" key="9">
    <source>
        <dbReference type="ARBA" id="ARBA00022998"/>
    </source>
</evidence>
<feature type="compositionally biased region" description="Basic and acidic residues" evidence="13">
    <location>
        <begin position="140"/>
        <end position="160"/>
    </location>
</feature>
<feature type="compositionally biased region" description="Basic and acidic residues" evidence="13">
    <location>
        <begin position="15"/>
        <end position="30"/>
    </location>
</feature>
<dbReference type="SMART" id="SM00044">
    <property type="entry name" value="CYCc"/>
    <property type="match status" value="1"/>
</dbReference>
<feature type="compositionally biased region" description="Gly residues" evidence="13">
    <location>
        <begin position="336"/>
        <end position="352"/>
    </location>
</feature>
<dbReference type="PANTHER" id="PTHR48051:SF1">
    <property type="entry name" value="RAS SUPPRESSOR PROTEIN 1"/>
    <property type="match status" value="1"/>
</dbReference>
<dbReference type="PANTHER" id="PTHR48051">
    <property type="match status" value="1"/>
</dbReference>
<dbReference type="GO" id="GO:0046872">
    <property type="term" value="F:metal ion binding"/>
    <property type="evidence" value="ECO:0007669"/>
    <property type="project" value="UniProtKB-KW"/>
</dbReference>
<evidence type="ECO:0000256" key="3">
    <source>
        <dbReference type="ARBA" id="ARBA00012201"/>
    </source>
</evidence>
<dbReference type="InterPro" id="IPR000159">
    <property type="entry name" value="RA_dom"/>
</dbReference>
<dbReference type="CDD" id="cd17214">
    <property type="entry name" value="RA_CYR1_like"/>
    <property type="match status" value="1"/>
</dbReference>
<evidence type="ECO:0000256" key="12">
    <source>
        <dbReference type="ARBA" id="ARBA00032637"/>
    </source>
</evidence>
<evidence type="ECO:0000256" key="2">
    <source>
        <dbReference type="ARBA" id="ARBA00005381"/>
    </source>
</evidence>
<evidence type="ECO:0000313" key="17">
    <source>
        <dbReference type="EMBL" id="WFD36501.1"/>
    </source>
</evidence>
<dbReference type="EMBL" id="CP119881">
    <property type="protein sequence ID" value="WFD36501.1"/>
    <property type="molecule type" value="Genomic_DNA"/>
</dbReference>
<dbReference type="GO" id="GO:0006171">
    <property type="term" value="P:cAMP biosynthetic process"/>
    <property type="evidence" value="ECO:0007669"/>
    <property type="project" value="UniProtKB-KW"/>
</dbReference>
<comment type="similarity">
    <text evidence="2">Belongs to the adenylyl cyclase class-3 family.</text>
</comment>
<dbReference type="Gene3D" id="3.30.70.1230">
    <property type="entry name" value="Nucleotide cyclase"/>
    <property type="match status" value="1"/>
</dbReference>
<evidence type="ECO:0000259" key="14">
    <source>
        <dbReference type="PROSITE" id="PS50125"/>
    </source>
</evidence>
<dbReference type="PROSITE" id="PS51746">
    <property type="entry name" value="PPM_2"/>
    <property type="match status" value="1"/>
</dbReference>
<dbReference type="PROSITE" id="PS50125">
    <property type="entry name" value="GUANYLATE_CYCLASE_2"/>
    <property type="match status" value="1"/>
</dbReference>
<dbReference type="InterPro" id="IPR050216">
    <property type="entry name" value="LRR_domain-containing"/>
</dbReference>
<evidence type="ECO:0000256" key="11">
    <source>
        <dbReference type="ARBA" id="ARBA00032597"/>
    </source>
</evidence>
<evidence type="ECO:0000313" key="18">
    <source>
        <dbReference type="Proteomes" id="UP001219933"/>
    </source>
</evidence>
<dbReference type="SUPFAM" id="SSF81606">
    <property type="entry name" value="PP2C-like"/>
    <property type="match status" value="1"/>
</dbReference>
<feature type="compositionally biased region" description="Polar residues" evidence="13">
    <location>
        <begin position="176"/>
        <end position="199"/>
    </location>
</feature>
<feature type="compositionally biased region" description="Low complexity" evidence="13">
    <location>
        <begin position="386"/>
        <end position="403"/>
    </location>
</feature>
<dbReference type="GO" id="GO:0005737">
    <property type="term" value="C:cytoplasm"/>
    <property type="evidence" value="ECO:0007669"/>
    <property type="project" value="TreeGrafter"/>
</dbReference>
<evidence type="ECO:0000256" key="6">
    <source>
        <dbReference type="ARBA" id="ARBA00022723"/>
    </source>
</evidence>
<feature type="compositionally biased region" description="Basic and acidic residues" evidence="13">
    <location>
        <begin position="429"/>
        <end position="439"/>
    </location>
</feature>
<keyword evidence="7" id="KW-0677">Repeat</keyword>
<name>A0AAF0ETF3_9BASI</name>
<keyword evidence="6" id="KW-0479">Metal-binding</keyword>
<evidence type="ECO:0000256" key="13">
    <source>
        <dbReference type="SAM" id="MobiDB-lite"/>
    </source>
</evidence>
<keyword evidence="5" id="KW-0433">Leucine-rich repeat</keyword>
<feature type="region of interest" description="Disordered" evidence="13">
    <location>
        <begin position="1"/>
        <end position="88"/>
    </location>
</feature>
<dbReference type="GO" id="GO:0035556">
    <property type="term" value="P:intracellular signal transduction"/>
    <property type="evidence" value="ECO:0007669"/>
    <property type="project" value="InterPro"/>
</dbReference>
<dbReference type="Pfam" id="PF00211">
    <property type="entry name" value="Guanylate_cyc"/>
    <property type="match status" value="1"/>
</dbReference>
<evidence type="ECO:0000256" key="7">
    <source>
        <dbReference type="ARBA" id="ARBA00022737"/>
    </source>
</evidence>
<dbReference type="InterPro" id="IPR003591">
    <property type="entry name" value="Leu-rich_rpt_typical-subtyp"/>
</dbReference>
<dbReference type="EC" id="4.6.1.1" evidence="3"/>
<dbReference type="SUPFAM" id="SSF52058">
    <property type="entry name" value="L domain-like"/>
    <property type="match status" value="2"/>
</dbReference>
<keyword evidence="9" id="KW-0115">cAMP biosynthesis</keyword>
<dbReference type="InterPro" id="IPR055071">
    <property type="entry name" value="RA_PHLPP-like"/>
</dbReference>
<reference evidence="17" key="1">
    <citation type="submission" date="2023-03" db="EMBL/GenBank/DDBJ databases">
        <title>Mating type loci evolution in Malassezia.</title>
        <authorList>
            <person name="Coelho M.A."/>
        </authorList>
    </citation>
    <scope>NUCLEOTIDE SEQUENCE</scope>
    <source>
        <strain evidence="17">CBS 11721</strain>
    </source>
</reference>
<evidence type="ECO:0000256" key="4">
    <source>
        <dbReference type="ARBA" id="ARBA00021420"/>
    </source>
</evidence>